<dbReference type="FunFam" id="2.40.10.10:FF:000074">
    <property type="entry name" value="glyoxysomal processing protease, glyoxysomal-like"/>
    <property type="match status" value="1"/>
</dbReference>
<dbReference type="SUPFAM" id="SSF50494">
    <property type="entry name" value="Trypsin-like serine proteases"/>
    <property type="match status" value="2"/>
</dbReference>
<feature type="region of interest" description="Disordered" evidence="1">
    <location>
        <begin position="656"/>
        <end position="685"/>
    </location>
</feature>
<dbReference type="PANTHER" id="PTHR21004:SF0">
    <property type="entry name" value="PEROXISOMAL LEADER PEPTIDE-PROCESSING PROTEASE"/>
    <property type="match status" value="1"/>
</dbReference>
<dbReference type="AlphaFoldDB" id="A0ABC8LDQ5"/>
<comment type="caution">
    <text evidence="2">The sequence shown here is derived from an EMBL/GenBank/DDBJ whole genome shotgun (WGS) entry which is preliminary data.</text>
</comment>
<dbReference type="InterPro" id="IPR039245">
    <property type="entry name" value="TYSND1/DEG15"/>
</dbReference>
<protein>
    <recommendedName>
        <fullName evidence="4">Glyoxysomal processing protease, glyoxysomal</fullName>
    </recommendedName>
</protein>
<dbReference type="Pfam" id="PF13365">
    <property type="entry name" value="Trypsin_2"/>
    <property type="match status" value="2"/>
</dbReference>
<accession>A0ABC8LDQ5</accession>
<evidence type="ECO:0000313" key="3">
    <source>
        <dbReference type="Proteomes" id="UP001642260"/>
    </source>
</evidence>
<dbReference type="InterPro" id="IPR043504">
    <property type="entry name" value="Peptidase_S1_PA_chymotrypsin"/>
</dbReference>
<reference evidence="2 3" key="1">
    <citation type="submission" date="2022-03" db="EMBL/GenBank/DDBJ databases">
        <authorList>
            <person name="Macdonald S."/>
            <person name="Ahmed S."/>
            <person name="Newling K."/>
        </authorList>
    </citation>
    <scope>NUCLEOTIDE SEQUENCE [LARGE SCALE GENOMIC DNA]</scope>
</reference>
<keyword evidence="3" id="KW-1185">Reference proteome</keyword>
<evidence type="ECO:0000313" key="2">
    <source>
        <dbReference type="EMBL" id="CAH8381750.1"/>
    </source>
</evidence>
<dbReference type="Proteomes" id="UP001642260">
    <property type="component" value="Unassembled WGS sequence"/>
</dbReference>
<proteinExistence type="predicted"/>
<evidence type="ECO:0000256" key="1">
    <source>
        <dbReference type="SAM" id="MobiDB-lite"/>
    </source>
</evidence>
<name>A0ABC8LDQ5_ERUVS</name>
<dbReference type="InterPro" id="IPR009003">
    <property type="entry name" value="Peptidase_S1_PA"/>
</dbReference>
<gene>
    <name evidence="2" type="ORF">ERUC_LOCUS34233</name>
</gene>
<dbReference type="EMBL" id="CAKOAT010520710">
    <property type="protein sequence ID" value="CAH8381750.1"/>
    <property type="molecule type" value="Genomic_DNA"/>
</dbReference>
<dbReference type="FunFam" id="2.40.10.10:FF:000096">
    <property type="entry name" value="Glyoxysomal processing protease glyoxysomal"/>
    <property type="match status" value="1"/>
</dbReference>
<sequence length="713" mass="77092">MDSSKVVTFSRNLAVLVKVEGPDPKGLKMRKHAFHQYNSGNTTLSASGMLFPKSFLSGEVAAAKLMSQDGQDMALVLTVASLVEPFLTLGHRNSVSQDPVKLIPGARIEIMVELNSEKEDPFWVPAQLLSLVDVPVSSAALQSLIETSVGSKDSGWDVGWSLVSGETDSQPSANMKHYSKPLMQRDEPHDAMFMARSATRMALLGVSLNLLGQPNINIASPCNKGDTLITLGSPFGILSPLHFFNSVSTGSISNCYSSGSLKNSLMLADVRCLPGMEGAPVFGKNGNLIGILIRPLRQKNSGVEIQLVVPWGAITTACSHLLLEEPSDQGKASHWGNEVVRIKPDDSMPVQVAVGKAMESICLITVNDGVWASGVLLNEQGLILTNAHLLEPWRFGKGGVYGEGDDNGLRPYVLGAEEFSSTRSRFWEQESQTLPGKAPKDVYSSVGEKVKKYRHNFLQTGHRDIRVRLCQQDSWTWCPAKVVYICKEQLDVALLQLEDVPGKLQSIAADFSSPPLGTPAHVVGHGLFGPRCGLSPSICSGVVAKVVHTKKRLYSQPIFQDATEFPAMLETTAAVHPGGSGGAVVNSSGHMIGLVTSNARHGAGTIIPHLNFSIPCAVLAPIFKFAQDTQNMEILQTLDQPNEELSSIWALMPSLSPKPKPNTEHSLPTLPKLLKDSNNKQKKGSQFAKFIAETQEMFVKPTKLSRDVIPSKL</sequence>
<dbReference type="Gene3D" id="2.40.10.10">
    <property type="entry name" value="Trypsin-like serine proteases"/>
    <property type="match status" value="3"/>
</dbReference>
<dbReference type="PANTHER" id="PTHR21004">
    <property type="entry name" value="SERINE PROTEASE-RELATED"/>
    <property type="match status" value="1"/>
</dbReference>
<organism evidence="2 3">
    <name type="scientific">Eruca vesicaria subsp. sativa</name>
    <name type="common">Garden rocket</name>
    <name type="synonym">Eruca sativa</name>
    <dbReference type="NCBI Taxonomy" id="29727"/>
    <lineage>
        <taxon>Eukaryota</taxon>
        <taxon>Viridiplantae</taxon>
        <taxon>Streptophyta</taxon>
        <taxon>Embryophyta</taxon>
        <taxon>Tracheophyta</taxon>
        <taxon>Spermatophyta</taxon>
        <taxon>Magnoliopsida</taxon>
        <taxon>eudicotyledons</taxon>
        <taxon>Gunneridae</taxon>
        <taxon>Pentapetalae</taxon>
        <taxon>rosids</taxon>
        <taxon>malvids</taxon>
        <taxon>Brassicales</taxon>
        <taxon>Brassicaceae</taxon>
        <taxon>Brassiceae</taxon>
        <taxon>Eruca</taxon>
    </lineage>
</organism>
<evidence type="ECO:0008006" key="4">
    <source>
        <dbReference type="Google" id="ProtNLM"/>
    </source>
</evidence>